<dbReference type="InterPro" id="IPR047242">
    <property type="entry name" value="CDC5L/Cef1"/>
</dbReference>
<evidence type="ECO:0000256" key="3">
    <source>
        <dbReference type="SAM" id="MobiDB-lite"/>
    </source>
</evidence>
<feature type="compositionally biased region" description="Polar residues" evidence="3">
    <location>
        <begin position="180"/>
        <end position="207"/>
    </location>
</feature>
<dbReference type="Proteomes" id="UP000593574">
    <property type="component" value="Unassembled WGS sequence"/>
</dbReference>
<sequence>MGNFIDQRRAATLWRQIESTFKQIDTAGTELECFQALQKQEQLAASHRINGLWEEVQKQKELEQTLQSRYGNLIAEIERIQKLMNVYRVQAQKQEEAAEKDHALESSEAPASQAAVPSSGLSEPAPSLEDVYSSLDGQPSLKIDMNVDSREQHATMDSETGGNMSGNVPLVVEDNEDNITKTPAQDAGTSSEVATESVNPDTVSTKPESIEETLEGEGFTDHAKIDSTCVLGGDTAENQTAMEE</sequence>
<gene>
    <name evidence="4" type="ORF">Golax_015128</name>
</gene>
<evidence type="ECO:0000313" key="5">
    <source>
        <dbReference type="Proteomes" id="UP000593574"/>
    </source>
</evidence>
<dbReference type="GO" id="GO:0005681">
    <property type="term" value="C:spliceosomal complex"/>
    <property type="evidence" value="ECO:0007669"/>
    <property type="project" value="TreeGrafter"/>
</dbReference>
<evidence type="ECO:0000256" key="2">
    <source>
        <dbReference type="ARBA" id="ARBA00023242"/>
    </source>
</evidence>
<dbReference type="GO" id="GO:0000398">
    <property type="term" value="P:mRNA splicing, via spliceosome"/>
    <property type="evidence" value="ECO:0007669"/>
    <property type="project" value="InterPro"/>
</dbReference>
<dbReference type="PANTHER" id="PTHR45885:SF1">
    <property type="entry name" value="CELL DIVISION CYCLE 5-LIKE PROTEIN"/>
    <property type="match status" value="1"/>
</dbReference>
<comment type="caution">
    <text evidence="4">The sequence shown here is derived from an EMBL/GenBank/DDBJ whole genome shotgun (WGS) entry which is preliminary data.</text>
</comment>
<proteinExistence type="predicted"/>
<keyword evidence="1" id="KW-0238">DNA-binding</keyword>
<organism evidence="4 5">
    <name type="scientific">Gossypium laxum</name>
    <dbReference type="NCBI Taxonomy" id="34288"/>
    <lineage>
        <taxon>Eukaryota</taxon>
        <taxon>Viridiplantae</taxon>
        <taxon>Streptophyta</taxon>
        <taxon>Embryophyta</taxon>
        <taxon>Tracheophyta</taxon>
        <taxon>Spermatophyta</taxon>
        <taxon>Magnoliopsida</taxon>
        <taxon>eudicotyledons</taxon>
        <taxon>Gunneridae</taxon>
        <taxon>Pentapetalae</taxon>
        <taxon>rosids</taxon>
        <taxon>malvids</taxon>
        <taxon>Malvales</taxon>
        <taxon>Malvaceae</taxon>
        <taxon>Malvoideae</taxon>
        <taxon>Gossypium</taxon>
    </lineage>
</organism>
<feature type="region of interest" description="Disordered" evidence="3">
    <location>
        <begin position="97"/>
        <end position="141"/>
    </location>
</feature>
<protein>
    <submittedName>
        <fullName evidence="4">Uncharacterized protein</fullName>
    </submittedName>
</protein>
<dbReference type="EMBL" id="JABEZV010000007">
    <property type="protein sequence ID" value="MBA0716286.1"/>
    <property type="molecule type" value="Genomic_DNA"/>
</dbReference>
<evidence type="ECO:0000313" key="4">
    <source>
        <dbReference type="EMBL" id="MBA0716286.1"/>
    </source>
</evidence>
<reference evidence="4 5" key="1">
    <citation type="journal article" date="2019" name="Genome Biol. Evol.">
        <title>Insights into the evolution of the New World diploid cottons (Gossypium, subgenus Houzingenia) based on genome sequencing.</title>
        <authorList>
            <person name="Grover C.E."/>
            <person name="Arick M.A. 2nd"/>
            <person name="Thrash A."/>
            <person name="Conover J.L."/>
            <person name="Sanders W.S."/>
            <person name="Peterson D.G."/>
            <person name="Frelichowski J.E."/>
            <person name="Scheffler J.A."/>
            <person name="Scheffler B.E."/>
            <person name="Wendel J.F."/>
        </authorList>
    </citation>
    <scope>NUCLEOTIDE SEQUENCE [LARGE SCALE GENOMIC DNA]</scope>
    <source>
        <strain evidence="4">4</strain>
        <tissue evidence="4">Leaf</tissue>
    </source>
</reference>
<evidence type="ECO:0000256" key="1">
    <source>
        <dbReference type="ARBA" id="ARBA00023125"/>
    </source>
</evidence>
<accession>A0A7J8ZWV3</accession>
<dbReference type="AlphaFoldDB" id="A0A7J8ZWV3"/>
<dbReference type="PANTHER" id="PTHR45885">
    <property type="entry name" value="CELL DIVISION CYCLE 5-LIKE PROTEIN"/>
    <property type="match status" value="1"/>
</dbReference>
<dbReference type="GO" id="GO:0000974">
    <property type="term" value="C:Prp19 complex"/>
    <property type="evidence" value="ECO:0007669"/>
    <property type="project" value="InterPro"/>
</dbReference>
<name>A0A7J8ZWV3_9ROSI</name>
<keyword evidence="2" id="KW-0539">Nucleus</keyword>
<dbReference type="GO" id="GO:0003677">
    <property type="term" value="F:DNA binding"/>
    <property type="evidence" value="ECO:0007669"/>
    <property type="project" value="UniProtKB-KW"/>
</dbReference>
<feature type="region of interest" description="Disordered" evidence="3">
    <location>
        <begin position="180"/>
        <end position="221"/>
    </location>
</feature>
<keyword evidence="5" id="KW-1185">Reference proteome</keyword>